<proteinExistence type="predicted"/>
<protein>
    <submittedName>
        <fullName evidence="1">Uncharacterized protein</fullName>
    </submittedName>
</protein>
<dbReference type="AlphaFoldDB" id="A0A6U8SUA9"/>
<gene>
    <name evidence="1" type="ORF">EHUX00137_LOCUS44802</name>
</gene>
<accession>A0A6U8SUA9</accession>
<evidence type="ECO:0000313" key="1">
    <source>
        <dbReference type="EMBL" id="CAE0595111.1"/>
    </source>
</evidence>
<reference evidence="1" key="1">
    <citation type="submission" date="2021-01" db="EMBL/GenBank/DDBJ databases">
        <authorList>
            <person name="Corre E."/>
            <person name="Pelletier E."/>
            <person name="Niang G."/>
            <person name="Scheremetjew M."/>
            <person name="Finn R."/>
            <person name="Kale V."/>
            <person name="Holt S."/>
            <person name="Cochrane G."/>
            <person name="Meng A."/>
            <person name="Brown T."/>
            <person name="Cohen L."/>
        </authorList>
    </citation>
    <scope>NUCLEOTIDE SEQUENCE</scope>
    <source>
        <strain evidence="1">379</strain>
    </source>
</reference>
<sequence>MSAQVSAGREAFVVSVHEHRWLHTSELLASLRVFGAVWRVVPPTPTISKIESNFNSFRSAISRAARRSRASPAGVSSWYYVFEDDIGIVNRSTVAHEMEQARERDPCLCPGQPDDHPLSQAEARAERHQLPLLYGGLCCELGPRCQCHGGNCYGMCAHAWAAHGADYLEVLLNRTRVTARLRSLWNSSCVGTPRCATREGLHHNAQVFDLRLGKFAMDLGGVPVVGPGHRSPQHKRHIGAFYQDRRAFPSTIGR</sequence>
<organism evidence="1">
    <name type="scientific">Emiliania huxleyi</name>
    <name type="common">Coccolithophore</name>
    <name type="synonym">Pontosphaera huxleyi</name>
    <dbReference type="NCBI Taxonomy" id="2903"/>
    <lineage>
        <taxon>Eukaryota</taxon>
        <taxon>Haptista</taxon>
        <taxon>Haptophyta</taxon>
        <taxon>Prymnesiophyceae</taxon>
        <taxon>Isochrysidales</taxon>
        <taxon>Noelaerhabdaceae</taxon>
        <taxon>Emiliania</taxon>
    </lineage>
</organism>
<name>A0A6U8SUA9_EMIHU</name>
<dbReference type="EMBL" id="HBIR01057612">
    <property type="protein sequence ID" value="CAE0595111.1"/>
    <property type="molecule type" value="Transcribed_RNA"/>
</dbReference>